<proteinExistence type="predicted"/>
<dbReference type="PANTHER" id="PTHR11749">
    <property type="entry name" value="RIBULOSE-5-PHOSPHATE-3-EPIMERASE"/>
    <property type="match status" value="1"/>
</dbReference>
<dbReference type="InterPro" id="IPR000056">
    <property type="entry name" value="Ribul_P_3_epim-like"/>
</dbReference>
<gene>
    <name evidence="3" type="ORF">Q5716_00310</name>
</gene>
<comment type="caution">
    <text evidence="3">The sequence shown here is derived from an EMBL/GenBank/DDBJ whole genome shotgun (WGS) entry which is preliminary data.</text>
</comment>
<keyword evidence="4" id="KW-1185">Reference proteome</keyword>
<dbReference type="Proteomes" id="UP001241072">
    <property type="component" value="Unassembled WGS sequence"/>
</dbReference>
<dbReference type="InterPro" id="IPR011060">
    <property type="entry name" value="RibuloseP-bd_barrel"/>
</dbReference>
<sequence>MIAPRVSASLWSVAPEYLEHEARRLAAAGLESWHWDRADGSLGPAGGFSAAQARALAELTGLESEAHLMLLDPLSELDEWLDFCSIVVVHAASPVAAEALERVAAAGVRGALAFSPRDPLGMHSADGIDALVMSVEPGHGGSAFLPGALDRVRELSTRHDAVGVDGGVTAERARDARAAGASWIVSGTALLADPTAFLS</sequence>
<dbReference type="Pfam" id="PF00834">
    <property type="entry name" value="Ribul_P_3_epim"/>
    <property type="match status" value="1"/>
</dbReference>
<keyword evidence="2" id="KW-0413">Isomerase</keyword>
<dbReference type="Gene3D" id="3.20.20.70">
    <property type="entry name" value="Aldolase class I"/>
    <property type="match status" value="1"/>
</dbReference>
<dbReference type="SUPFAM" id="SSF51366">
    <property type="entry name" value="Ribulose-phoshate binding barrel"/>
    <property type="match status" value="1"/>
</dbReference>
<keyword evidence="1" id="KW-0479">Metal-binding</keyword>
<accession>A0ABT9BN02</accession>
<protein>
    <recommendedName>
        <fullName evidence="5">Ribulose-phosphate 3-epimerase</fullName>
    </recommendedName>
</protein>
<name>A0ABT9BN02_9MICO</name>
<evidence type="ECO:0000313" key="4">
    <source>
        <dbReference type="Proteomes" id="UP001241072"/>
    </source>
</evidence>
<dbReference type="InterPro" id="IPR013785">
    <property type="entry name" value="Aldolase_TIM"/>
</dbReference>
<dbReference type="RefSeq" id="WP_305001093.1">
    <property type="nucleotide sequence ID" value="NZ_JAUQUB010000001.1"/>
</dbReference>
<evidence type="ECO:0008006" key="5">
    <source>
        <dbReference type="Google" id="ProtNLM"/>
    </source>
</evidence>
<organism evidence="3 4">
    <name type="scientific">Antiquaquibacter soli</name>
    <dbReference type="NCBI Taxonomy" id="3064523"/>
    <lineage>
        <taxon>Bacteria</taxon>
        <taxon>Bacillati</taxon>
        <taxon>Actinomycetota</taxon>
        <taxon>Actinomycetes</taxon>
        <taxon>Micrococcales</taxon>
        <taxon>Microbacteriaceae</taxon>
        <taxon>Antiquaquibacter</taxon>
    </lineage>
</organism>
<dbReference type="EMBL" id="JAUQUB010000001">
    <property type="protein sequence ID" value="MDO7880662.1"/>
    <property type="molecule type" value="Genomic_DNA"/>
</dbReference>
<reference evidence="3 4" key="1">
    <citation type="submission" date="2023-07" db="EMBL/GenBank/DDBJ databases">
        <title>Protaetiibacter sp. nov WY-16 isolated from soil.</title>
        <authorList>
            <person name="Liu B."/>
            <person name="Wan Y."/>
        </authorList>
    </citation>
    <scope>NUCLEOTIDE SEQUENCE [LARGE SCALE GENOMIC DNA]</scope>
    <source>
        <strain evidence="3 4">WY-16</strain>
    </source>
</reference>
<evidence type="ECO:0000256" key="2">
    <source>
        <dbReference type="ARBA" id="ARBA00023235"/>
    </source>
</evidence>
<evidence type="ECO:0000256" key="1">
    <source>
        <dbReference type="ARBA" id="ARBA00022723"/>
    </source>
</evidence>
<evidence type="ECO:0000313" key="3">
    <source>
        <dbReference type="EMBL" id="MDO7880662.1"/>
    </source>
</evidence>